<accession>A0A915BEL6</accession>
<protein>
    <submittedName>
        <fullName evidence="5">Uncharacterized protein</fullName>
    </submittedName>
</protein>
<keyword evidence="4" id="KW-1185">Reference proteome</keyword>
<feature type="chain" id="PRO_5037540042" evidence="3">
    <location>
        <begin position="16"/>
        <end position="524"/>
    </location>
</feature>
<sequence>MILPVALFIVPLAAAWQPEFAATESSAANPCNSENVHRFPHSLHGQWFSTICVLRENNEHPRDFCKRYNFSDVAQDTGVDLDFIRKYGITWLQQMVPRMHPPIVTLSALSERDDTCAFFFVNGSKVLSSCMDCLSCPILCAHQARSESPQLEGLTGKIRNERSNSVAADSTNVTRSTKSPAGKTIIRRPWTSTAATTTTTTATTNIAAKTTSTTTATNAAATAARATTAATTTTANAITTTIATATTTTLTTTTDTTTITTITTTTVTTTITTTTTIAITTTIATATTTTLTTTTDTTTVTTTTTTITTTATIKTTITTIATTTTATIITTITKAATTNTIASTITIPTTTTTSTAATVTITTNITTNTAIITTTPAPSSATGLTKETATAKKTVETVAEAGSNKKEEDATRTTVNAPTPAYPAVTEATTETSPEKNSITLQTVDAIGSTKTHSTPLMLMSKASRRRSARRRIRKRDKYDKLETMIVEVTSASTLIIAITSLIILALIYFKKIFNDPSKLANIH</sequence>
<keyword evidence="2" id="KW-1133">Transmembrane helix</keyword>
<organism evidence="4 5">
    <name type="scientific">Parascaris univalens</name>
    <name type="common">Nematode worm</name>
    <dbReference type="NCBI Taxonomy" id="6257"/>
    <lineage>
        <taxon>Eukaryota</taxon>
        <taxon>Metazoa</taxon>
        <taxon>Ecdysozoa</taxon>
        <taxon>Nematoda</taxon>
        <taxon>Chromadorea</taxon>
        <taxon>Rhabditida</taxon>
        <taxon>Spirurina</taxon>
        <taxon>Ascaridomorpha</taxon>
        <taxon>Ascaridoidea</taxon>
        <taxon>Ascarididae</taxon>
        <taxon>Parascaris</taxon>
    </lineage>
</organism>
<dbReference type="AlphaFoldDB" id="A0A915BEL6"/>
<keyword evidence="2" id="KW-0812">Transmembrane</keyword>
<proteinExistence type="predicted"/>
<name>A0A915BEL6_PARUN</name>
<feature type="region of interest" description="Disordered" evidence="1">
    <location>
        <begin position="398"/>
        <end position="418"/>
    </location>
</feature>
<feature type="transmembrane region" description="Helical" evidence="2">
    <location>
        <begin position="489"/>
        <end position="510"/>
    </location>
</feature>
<feature type="signal peptide" evidence="3">
    <location>
        <begin position="1"/>
        <end position="15"/>
    </location>
</feature>
<dbReference type="Proteomes" id="UP000887569">
    <property type="component" value="Unplaced"/>
</dbReference>
<dbReference type="WBParaSite" id="PgR036_g105_t01">
    <property type="protein sequence ID" value="PgR036_g105_t01"/>
    <property type="gene ID" value="PgR036_g105"/>
</dbReference>
<keyword evidence="3" id="KW-0732">Signal</keyword>
<evidence type="ECO:0000256" key="2">
    <source>
        <dbReference type="SAM" id="Phobius"/>
    </source>
</evidence>
<evidence type="ECO:0000313" key="5">
    <source>
        <dbReference type="WBParaSite" id="PgR036_g105_t01"/>
    </source>
</evidence>
<reference evidence="5" key="1">
    <citation type="submission" date="2022-11" db="UniProtKB">
        <authorList>
            <consortium name="WormBaseParasite"/>
        </authorList>
    </citation>
    <scope>IDENTIFICATION</scope>
</reference>
<evidence type="ECO:0000256" key="1">
    <source>
        <dbReference type="SAM" id="MobiDB-lite"/>
    </source>
</evidence>
<keyword evidence="2" id="KW-0472">Membrane</keyword>
<evidence type="ECO:0000256" key="3">
    <source>
        <dbReference type="SAM" id="SignalP"/>
    </source>
</evidence>
<evidence type="ECO:0000313" key="4">
    <source>
        <dbReference type="Proteomes" id="UP000887569"/>
    </source>
</evidence>